<sequence length="82" mass="9260">MRVVACVRLSLALDCLHEPGTRPGQEPQEATVFDILDEYRRVFWKDMTLEVALREARAREPYLGAWLVVPATGLDYNAKAVA</sequence>
<dbReference type="EMBL" id="OQ709216">
    <property type="protein sequence ID" value="WGH21414.1"/>
    <property type="molecule type" value="Genomic_DNA"/>
</dbReference>
<proteinExistence type="predicted"/>
<gene>
    <name evidence="1" type="primary">65</name>
    <name evidence="1" type="ORF">SEA_EMOTION_65</name>
</gene>
<evidence type="ECO:0000313" key="1">
    <source>
        <dbReference type="EMBL" id="WGH21414.1"/>
    </source>
</evidence>
<protein>
    <submittedName>
        <fullName evidence="1">Uncharacterized protein</fullName>
    </submittedName>
</protein>
<dbReference type="Proteomes" id="UP001240749">
    <property type="component" value="Segment"/>
</dbReference>
<organism evidence="1 2">
    <name type="scientific">Arthrobacter phage Emotion</name>
    <dbReference type="NCBI Taxonomy" id="3038361"/>
    <lineage>
        <taxon>Viruses</taxon>
        <taxon>Duplodnaviria</taxon>
        <taxon>Heunggongvirae</taxon>
        <taxon>Uroviricota</taxon>
        <taxon>Caudoviricetes</taxon>
        <taxon>Casidaviridae</taxon>
        <taxon>Emotionvirus</taxon>
        <taxon>Emotionvirus emotion</taxon>
    </lineage>
</organism>
<evidence type="ECO:0000313" key="2">
    <source>
        <dbReference type="Proteomes" id="UP001240749"/>
    </source>
</evidence>
<reference evidence="1" key="1">
    <citation type="submission" date="2023-03" db="EMBL/GenBank/DDBJ databases">
        <authorList>
            <person name="Barcik Weissman S.N."/>
            <person name="Chang S."/>
            <person name="Chen D.A."/>
            <person name="Chew B."/>
            <person name="De Jesus J.L."/>
            <person name="Han M.T."/>
            <person name="Hsu T.-Y."/>
            <person name="Rivera W."/>
            <person name="Vu T.L."/>
            <person name="Garza D.R."/>
            <person name="Stephenson J.C."/>
            <person name="Zorawik M."/>
            <person name="Reddi K."/>
            <person name="Freise A.C."/>
            <person name="Furlong K.P."/>
            <person name="Rudner A.D."/>
            <person name="Beyer A.R."/>
            <person name="Chong R.A."/>
            <person name="Edgington N.P."/>
            <person name="Garcia Costas A.M."/>
            <person name="Gibb B.P."/>
            <person name="Klyczek K.K."/>
            <person name="Swerdlow S.J."/>
            <person name="Russell D.A."/>
            <person name="Jacobs-Sera D."/>
            <person name="Hatfull G.F."/>
        </authorList>
    </citation>
    <scope>NUCLEOTIDE SEQUENCE</scope>
</reference>
<accession>A0AA49IEN7</accession>
<name>A0AA49IEN7_9CAUD</name>
<keyword evidence="2" id="KW-1185">Reference proteome</keyword>